<evidence type="ECO:0000256" key="1">
    <source>
        <dbReference type="ARBA" id="ARBA00004633"/>
    </source>
</evidence>
<keyword evidence="2 5" id="KW-0813">Transport</keyword>
<reference evidence="9 10" key="1">
    <citation type="submission" date="2015-07" db="EMBL/GenBank/DDBJ databases">
        <authorList>
            <person name="Noorani M."/>
        </authorList>
    </citation>
    <scope>NUCLEOTIDE SEQUENCE [LARGE SCALE GENOMIC DNA]</scope>
    <source>
        <strain evidence="9">BBA 69670</strain>
    </source>
</reference>
<comment type="similarity">
    <text evidence="5">Belongs to the VPS28 family.</text>
</comment>
<name>A0A0K6GHM5_9AGAM</name>
<dbReference type="SUPFAM" id="SSF140427">
    <property type="entry name" value="VPS28 C-terminal domain-like"/>
    <property type="match status" value="1"/>
</dbReference>
<sequence>MPNWIPEVNGATSTARVTVNGHMLDVVGQGRSHKEAKARLVRRLEEVHHDILRIPLLPQFANPPANENALPNGGPAGPVQANGDPAQANGGLVQVDGGPVQVDGDSAQVNDGPQVNGDLTQVNGNHHISQMQFPTVDLDSEARLYSTNAEREKYESQATLFGIIVALEYLERAYVRDAINAAEYTPACTRLLSQYKTMLKLVGDSVPSVEEFMRRYNMDHPAALHRVQVGVPATIEHSSEQQGSAETAKWVAETTQSFITFMDALNLRLRAKDQLHPRLQELMTGYARFKDSAKWEGRGKIVSWLITLNAMKASDEISEDQARQLLFDIDHAYHEFFSSLGGAKDNP</sequence>
<organism evidence="9 10">
    <name type="scientific">Rhizoctonia solani</name>
    <dbReference type="NCBI Taxonomy" id="456999"/>
    <lineage>
        <taxon>Eukaryota</taxon>
        <taxon>Fungi</taxon>
        <taxon>Dikarya</taxon>
        <taxon>Basidiomycota</taxon>
        <taxon>Agaricomycotina</taxon>
        <taxon>Agaricomycetes</taxon>
        <taxon>Cantharellales</taxon>
        <taxon>Ceratobasidiaceae</taxon>
        <taxon>Rhizoctonia</taxon>
    </lineage>
</organism>
<evidence type="ECO:0000256" key="5">
    <source>
        <dbReference type="PROSITE-ProRule" id="PRU00642"/>
    </source>
</evidence>
<dbReference type="InterPro" id="IPR038358">
    <property type="entry name" value="VPS28_N_sf"/>
</dbReference>
<proteinExistence type="inferred from homology"/>
<feature type="domain" description="VPS28 C-terminal" evidence="7">
    <location>
        <begin position="246"/>
        <end position="341"/>
    </location>
</feature>
<dbReference type="PANTHER" id="PTHR12937:SF0">
    <property type="entry name" value="VACUOLAR PROTEIN SORTING-ASSOCIATED PROTEIN 28 HOMOLOG"/>
    <property type="match status" value="1"/>
</dbReference>
<feature type="compositionally biased region" description="Low complexity" evidence="6">
    <location>
        <begin position="63"/>
        <end position="73"/>
    </location>
</feature>
<dbReference type="InterPro" id="IPR017899">
    <property type="entry name" value="VPS28_C"/>
</dbReference>
<dbReference type="GO" id="GO:0043328">
    <property type="term" value="P:protein transport to vacuole involved in ubiquitin-dependent protein catabolic process via the multivesicular body sorting pathway"/>
    <property type="evidence" value="ECO:0007669"/>
    <property type="project" value="TreeGrafter"/>
</dbReference>
<dbReference type="EMBL" id="CYGV01001937">
    <property type="protein sequence ID" value="CUA78000.1"/>
    <property type="molecule type" value="Genomic_DNA"/>
</dbReference>
<dbReference type="SUPFAM" id="SSF140111">
    <property type="entry name" value="Endosomal sorting complex assembly domain"/>
    <property type="match status" value="1"/>
</dbReference>
<evidence type="ECO:0000259" key="8">
    <source>
        <dbReference type="PROSITE" id="PS51313"/>
    </source>
</evidence>
<dbReference type="InterPro" id="IPR037202">
    <property type="entry name" value="ESCRT_assembly_dom"/>
</dbReference>
<dbReference type="Proteomes" id="UP000044841">
    <property type="component" value="Unassembled WGS sequence"/>
</dbReference>
<dbReference type="AlphaFoldDB" id="A0A0K6GHM5"/>
<dbReference type="PROSITE" id="PS51313">
    <property type="entry name" value="VPS28_N"/>
    <property type="match status" value="1"/>
</dbReference>
<dbReference type="Pfam" id="PF03997">
    <property type="entry name" value="VPS28"/>
    <property type="match status" value="1"/>
</dbReference>
<keyword evidence="10" id="KW-1185">Reference proteome</keyword>
<dbReference type="InterPro" id="IPR017898">
    <property type="entry name" value="VPS28_N"/>
</dbReference>
<evidence type="ECO:0000256" key="6">
    <source>
        <dbReference type="SAM" id="MobiDB-lite"/>
    </source>
</evidence>
<dbReference type="PANTHER" id="PTHR12937">
    <property type="entry name" value="VACUOLAR PROTEIN SORTING 28, ISOFORM 2 VPS28"/>
    <property type="match status" value="1"/>
</dbReference>
<dbReference type="InterPro" id="IPR007143">
    <property type="entry name" value="Vps28"/>
</dbReference>
<evidence type="ECO:0000256" key="4">
    <source>
        <dbReference type="ARBA" id="ARBA00022927"/>
    </source>
</evidence>
<feature type="domain" description="VPS28 N-terminal" evidence="8">
    <location>
        <begin position="131"/>
        <end position="237"/>
    </location>
</feature>
<evidence type="ECO:0000313" key="9">
    <source>
        <dbReference type="EMBL" id="CUA78000.1"/>
    </source>
</evidence>
<dbReference type="GO" id="GO:0044877">
    <property type="term" value="F:protein-containing complex binding"/>
    <property type="evidence" value="ECO:0007669"/>
    <property type="project" value="TreeGrafter"/>
</dbReference>
<dbReference type="GO" id="GO:0031902">
    <property type="term" value="C:late endosome membrane"/>
    <property type="evidence" value="ECO:0007669"/>
    <property type="project" value="UniProtKB-SubCell"/>
</dbReference>
<keyword evidence="4 5" id="KW-0653">Protein transport</keyword>
<dbReference type="InterPro" id="IPR037206">
    <property type="entry name" value="VPS28_C_sf"/>
</dbReference>
<dbReference type="GO" id="GO:0000813">
    <property type="term" value="C:ESCRT I complex"/>
    <property type="evidence" value="ECO:0007669"/>
    <property type="project" value="InterPro"/>
</dbReference>
<feature type="region of interest" description="Disordered" evidence="6">
    <location>
        <begin position="63"/>
        <end position="85"/>
    </location>
</feature>
<dbReference type="Gene3D" id="1.20.1440.200">
    <property type="match status" value="1"/>
</dbReference>
<evidence type="ECO:0000256" key="2">
    <source>
        <dbReference type="ARBA" id="ARBA00022448"/>
    </source>
</evidence>
<dbReference type="PROSITE" id="PS51310">
    <property type="entry name" value="VPS28_C"/>
    <property type="match status" value="1"/>
</dbReference>
<evidence type="ECO:0000313" key="10">
    <source>
        <dbReference type="Proteomes" id="UP000044841"/>
    </source>
</evidence>
<comment type="subcellular location">
    <subcellularLocation>
        <location evidence="1">Late endosome membrane</location>
        <topology evidence="1">Peripheral membrane protein</topology>
    </subcellularLocation>
</comment>
<evidence type="ECO:0000256" key="3">
    <source>
        <dbReference type="ARBA" id="ARBA00022753"/>
    </source>
</evidence>
<keyword evidence="3" id="KW-0967">Endosome</keyword>
<dbReference type="FunFam" id="1.20.120.1130:FF:000001">
    <property type="entry name" value="Vacuolar protein sorting-associated protein 28 homolog"/>
    <property type="match status" value="1"/>
</dbReference>
<evidence type="ECO:0000259" key="7">
    <source>
        <dbReference type="PROSITE" id="PS51310"/>
    </source>
</evidence>
<accession>A0A0K6GHM5</accession>
<protein>
    <submittedName>
        <fullName evidence="9">Vacuolar protein sorting-associated protein 28</fullName>
    </submittedName>
</protein>
<dbReference type="Gene3D" id="1.20.120.1130">
    <property type="match status" value="1"/>
</dbReference>
<gene>
    <name evidence="9" type="ORF">RSOLAG22IIIB_12966</name>
</gene>